<keyword evidence="5" id="KW-1185">Reference proteome</keyword>
<dbReference type="AlphaFoldDB" id="A0A8S2AY78"/>
<gene>
    <name evidence="4" type="ORF">AARE701A_LOCUS17600</name>
</gene>
<dbReference type="Pfam" id="PF03372">
    <property type="entry name" value="Exo_endo_phos"/>
    <property type="match status" value="1"/>
</dbReference>
<name>A0A8S2AY78_ARAAE</name>
<dbReference type="InterPro" id="IPR025836">
    <property type="entry name" value="Zn_knuckle_CX2CX4HX4C"/>
</dbReference>
<feature type="region of interest" description="Disordered" evidence="1">
    <location>
        <begin position="108"/>
        <end position="152"/>
    </location>
</feature>
<feature type="domain" description="Endonuclease/exonuclease/phosphatase" evidence="2">
    <location>
        <begin position="272"/>
        <end position="444"/>
    </location>
</feature>
<feature type="compositionally biased region" description="Polar residues" evidence="1">
    <location>
        <begin position="118"/>
        <end position="128"/>
    </location>
</feature>
<proteinExistence type="predicted"/>
<dbReference type="GO" id="GO:0003824">
    <property type="term" value="F:catalytic activity"/>
    <property type="evidence" value="ECO:0007669"/>
    <property type="project" value="InterPro"/>
</dbReference>
<dbReference type="Pfam" id="PF14392">
    <property type="entry name" value="zf-CCHC_4"/>
    <property type="match status" value="1"/>
</dbReference>
<feature type="domain" description="Zinc knuckle CX2CX4HX4C" evidence="3">
    <location>
        <begin position="54"/>
        <end position="101"/>
    </location>
</feature>
<dbReference type="InterPro" id="IPR005135">
    <property type="entry name" value="Endo/exonuclease/phosphatase"/>
</dbReference>
<feature type="compositionally biased region" description="Acidic residues" evidence="1">
    <location>
        <begin position="108"/>
        <end position="117"/>
    </location>
</feature>
<protein>
    <recommendedName>
        <fullName evidence="6">DUF4283 domain-containing protein</fullName>
    </recommendedName>
</protein>
<dbReference type="PANTHER" id="PTHR33710:SF62">
    <property type="entry name" value="DUF4283 DOMAIN PROTEIN"/>
    <property type="match status" value="1"/>
</dbReference>
<dbReference type="SUPFAM" id="SSF56219">
    <property type="entry name" value="DNase I-like"/>
    <property type="match status" value="1"/>
</dbReference>
<evidence type="ECO:0000313" key="4">
    <source>
        <dbReference type="EMBL" id="CAE6157413.1"/>
    </source>
</evidence>
<dbReference type="Gene3D" id="3.60.10.10">
    <property type="entry name" value="Endonuclease/exonuclease/phosphatase"/>
    <property type="match status" value="1"/>
</dbReference>
<dbReference type="Proteomes" id="UP000682877">
    <property type="component" value="Chromosome 7"/>
</dbReference>
<evidence type="ECO:0000256" key="1">
    <source>
        <dbReference type="SAM" id="MobiDB-lite"/>
    </source>
</evidence>
<evidence type="ECO:0000259" key="3">
    <source>
        <dbReference type="Pfam" id="PF14392"/>
    </source>
</evidence>
<sequence length="599" mass="68727">MKIIPFWVQIQGIPLLYLTNAMARAVGNKLGRVSAVDFDENVSQVGFVRVRLDWNFDDPLRFQRNIQFNRDENTIIKFRFERLRNFCTKCGSLKHDAKECSLVFEDENPADSDEENNGDFQNNANEDQQNNHDGDNAMAEDGDDSLPSVDPATLIPGLQRQAASAFNITFSPSDSVSSNSLSVFEDTELTAERLRYLHAKLTREALLNERKDDFLDADPTKTESEFVFTKRKRVSFETRYNQAEAAEESAALSHFRKKEKKKETTALFAPIPGLAGGAEGPPPQGRSGGLALMWKDNVRLSENFKDERLIDVHITNNNISFYLSCVYGHPSQSERHYLWDHLKHISLTRNDSWLLIGDFNEILSNSEKIGGPPREEWTFREFRNMVSSCDLVDIRSKGDRFSWVGERHTHTVKCCLDRAFINTEAAATFPFAELEFLEFAGSDHKPLLLSMENTATTRTKSFFFDKRLVDIPHFKRCVKEGWENGKTTHGFQIMDQVRTCRHHLSRLKHRSNLNADSRIKELQSQLNAAMSSISRSERQAIPQIQRDLAQAYNDEEKYWHQKSRNNWMIGGDRNTGFFHACTKTRLCGFQPHSDPSDEF</sequence>
<accession>A0A8S2AY78</accession>
<dbReference type="InterPro" id="IPR036691">
    <property type="entry name" value="Endo/exonu/phosph_ase_sf"/>
</dbReference>
<evidence type="ECO:0000313" key="5">
    <source>
        <dbReference type="Proteomes" id="UP000682877"/>
    </source>
</evidence>
<evidence type="ECO:0000259" key="2">
    <source>
        <dbReference type="Pfam" id="PF03372"/>
    </source>
</evidence>
<dbReference type="EMBL" id="LR999457">
    <property type="protein sequence ID" value="CAE6157413.1"/>
    <property type="molecule type" value="Genomic_DNA"/>
</dbReference>
<dbReference type="PANTHER" id="PTHR33710">
    <property type="entry name" value="BNAC02G09200D PROTEIN"/>
    <property type="match status" value="1"/>
</dbReference>
<evidence type="ECO:0008006" key="6">
    <source>
        <dbReference type="Google" id="ProtNLM"/>
    </source>
</evidence>
<reference evidence="4" key="1">
    <citation type="submission" date="2021-01" db="EMBL/GenBank/DDBJ databases">
        <authorList>
            <person name="Bezrukov I."/>
        </authorList>
    </citation>
    <scope>NUCLEOTIDE SEQUENCE</scope>
</reference>
<organism evidence="4 5">
    <name type="scientific">Arabidopsis arenosa</name>
    <name type="common">Sand rock-cress</name>
    <name type="synonym">Cardaminopsis arenosa</name>
    <dbReference type="NCBI Taxonomy" id="38785"/>
    <lineage>
        <taxon>Eukaryota</taxon>
        <taxon>Viridiplantae</taxon>
        <taxon>Streptophyta</taxon>
        <taxon>Embryophyta</taxon>
        <taxon>Tracheophyta</taxon>
        <taxon>Spermatophyta</taxon>
        <taxon>Magnoliopsida</taxon>
        <taxon>eudicotyledons</taxon>
        <taxon>Gunneridae</taxon>
        <taxon>Pentapetalae</taxon>
        <taxon>rosids</taxon>
        <taxon>malvids</taxon>
        <taxon>Brassicales</taxon>
        <taxon>Brassicaceae</taxon>
        <taxon>Camelineae</taxon>
        <taxon>Arabidopsis</taxon>
    </lineage>
</organism>